<protein>
    <submittedName>
        <fullName evidence="2">Uncharacterized protein</fullName>
    </submittedName>
</protein>
<gene>
    <name evidence="2" type="ORF">Z519_01641</name>
</gene>
<name>A0A0D2GI80_CLAB1</name>
<evidence type="ECO:0000313" key="3">
    <source>
        <dbReference type="Proteomes" id="UP000053789"/>
    </source>
</evidence>
<dbReference type="OrthoDB" id="439943at2759"/>
<dbReference type="EMBL" id="KN846981">
    <property type="protein sequence ID" value="KIW98057.1"/>
    <property type="molecule type" value="Genomic_DNA"/>
</dbReference>
<feature type="compositionally biased region" description="Basic and acidic residues" evidence="1">
    <location>
        <begin position="1"/>
        <end position="14"/>
    </location>
</feature>
<keyword evidence="3" id="KW-1185">Reference proteome</keyword>
<dbReference type="VEuPathDB" id="FungiDB:Z519_01641"/>
<feature type="region of interest" description="Disordered" evidence="1">
    <location>
        <begin position="141"/>
        <end position="160"/>
    </location>
</feature>
<evidence type="ECO:0000256" key="1">
    <source>
        <dbReference type="SAM" id="MobiDB-lite"/>
    </source>
</evidence>
<evidence type="ECO:0000313" key="2">
    <source>
        <dbReference type="EMBL" id="KIW98057.1"/>
    </source>
</evidence>
<reference evidence="2" key="1">
    <citation type="submission" date="2015-01" db="EMBL/GenBank/DDBJ databases">
        <title>The Genome Sequence of Cladophialophora bantiana CBS 173.52.</title>
        <authorList>
            <consortium name="The Broad Institute Genomics Platform"/>
            <person name="Cuomo C."/>
            <person name="de Hoog S."/>
            <person name="Gorbushina A."/>
            <person name="Stielow B."/>
            <person name="Teixiera M."/>
            <person name="Abouelleil A."/>
            <person name="Chapman S.B."/>
            <person name="Priest M."/>
            <person name="Young S.K."/>
            <person name="Wortman J."/>
            <person name="Nusbaum C."/>
            <person name="Birren B."/>
        </authorList>
    </citation>
    <scope>NUCLEOTIDE SEQUENCE [LARGE SCALE GENOMIC DNA]</scope>
    <source>
        <strain evidence="2">CBS 173.52</strain>
    </source>
</reference>
<dbReference type="RefSeq" id="XP_016624726.1">
    <property type="nucleotide sequence ID" value="XM_016759398.1"/>
</dbReference>
<feature type="region of interest" description="Disordered" evidence="1">
    <location>
        <begin position="48"/>
        <end position="75"/>
    </location>
</feature>
<feature type="region of interest" description="Disordered" evidence="1">
    <location>
        <begin position="1"/>
        <end position="33"/>
    </location>
</feature>
<feature type="compositionally biased region" description="Low complexity" evidence="1">
    <location>
        <begin position="48"/>
        <end position="63"/>
    </location>
</feature>
<dbReference type="GeneID" id="27694569"/>
<dbReference type="Proteomes" id="UP000053789">
    <property type="component" value="Unassembled WGS sequence"/>
</dbReference>
<proteinExistence type="predicted"/>
<dbReference type="HOGENOM" id="CLU_372154_0_0_1"/>
<organism evidence="2 3">
    <name type="scientific">Cladophialophora bantiana (strain ATCC 10958 / CBS 173.52 / CDC B-1940 / NIH 8579)</name>
    <name type="common">Xylohypha bantiana</name>
    <dbReference type="NCBI Taxonomy" id="1442370"/>
    <lineage>
        <taxon>Eukaryota</taxon>
        <taxon>Fungi</taxon>
        <taxon>Dikarya</taxon>
        <taxon>Ascomycota</taxon>
        <taxon>Pezizomycotina</taxon>
        <taxon>Eurotiomycetes</taxon>
        <taxon>Chaetothyriomycetidae</taxon>
        <taxon>Chaetothyriales</taxon>
        <taxon>Herpotrichiellaceae</taxon>
        <taxon>Cladophialophora</taxon>
    </lineage>
</organism>
<accession>A0A0D2GI80</accession>
<sequence>MTDAFEHDHSKPPENELELPSPPVGTTPHNFDLRYPEIPLHLSLESLLAHSSSSSSNSSSIASMPPPEPDQASLDDSWASIADIGSSNEDDLQSENTDVGSLLDVHSSDDIQSVSDGIHINDVASSDEEGLEDTLMEGLDRRPTLKPSSQQELLSHPPPPPVPQIVYSVQDVAENGLGPISIYTISRPLAEADTRKLLPHGQDESRLQRYFSIIRMPMIGGGLDLDAHNYFKVLLLGQHVEQFRPEIQRKLGDVLVSRPVTSNNTSPTSVSRFHLVPNTFGPGSEPDFADLVAIDKLIDFDWYDLVHSTSGLGRREQLILQNSQTHSEIVSKWSGSRFVVSNPRWTLPDLAIICVHLDTEGKMNSDSCKMISFVERHGIPKILIRMSRGWAGDYRDCVNADSLHECIETRTLRPRPLQHKVSPKLPLDMAAFLNLDATALNKHIAYAVSSAEQTRAGEIDDLDFSSQERHEKLPGTFSTLSRANSFLIKNVFIVLWIVGVYSFLGLHLWPILSDPTPGATTSDIIATISVQEQARSTGTQLPMSTIATFTDSPRNENQVAQQLLDIASINVVPAVADDALHFQVSIAGESQLLVRLPKIALSRKKRSPLSIELKRENLTVPVSVHELLDGVFGVLLQPHDTYGDIEVNLTMSKPQITETLTVSFGDRPNSEFQRLKELFGMLSGHIHRTTSSISTFWKDLRERIILDDLRSLPRLAREKVQKQKSTNSIWQLLDISTLSDGQSRLGKEMQALNEKMVRIAQSYAMPGRKLRDILSEGLFNARLRLLGAVESVNILRFSPNFDNKAVLHRLAAAQGRAKQIVTKAAKKFRAPNALA</sequence>
<dbReference type="AlphaFoldDB" id="A0A0D2GI80"/>